<organism evidence="14 15">
    <name type="scientific">Deinococcus malanensis</name>
    <dbReference type="NCBI Taxonomy" id="1706855"/>
    <lineage>
        <taxon>Bacteria</taxon>
        <taxon>Thermotogati</taxon>
        <taxon>Deinococcota</taxon>
        <taxon>Deinococci</taxon>
        <taxon>Deinococcales</taxon>
        <taxon>Deinococcaceae</taxon>
        <taxon>Deinococcus</taxon>
    </lineage>
</organism>
<evidence type="ECO:0000256" key="2">
    <source>
        <dbReference type="ARBA" id="ARBA00009396"/>
    </source>
</evidence>
<dbReference type="SUPFAM" id="SSF51569">
    <property type="entry name" value="Aldolase"/>
    <property type="match status" value="1"/>
</dbReference>
<evidence type="ECO:0000256" key="4">
    <source>
        <dbReference type="ARBA" id="ARBA00018198"/>
    </source>
</evidence>
<feature type="binding site" evidence="11">
    <location>
        <position position="256"/>
    </location>
    <ligand>
        <name>Mn(2+)</name>
        <dbReference type="ChEBI" id="CHEBI:29035"/>
    </ligand>
</feature>
<evidence type="ECO:0000256" key="6">
    <source>
        <dbReference type="ARBA" id="ARBA00022605"/>
    </source>
</evidence>
<dbReference type="EMBL" id="BMPP01000005">
    <property type="protein sequence ID" value="GGK23199.1"/>
    <property type="molecule type" value="Genomic_DNA"/>
</dbReference>
<dbReference type="InterPro" id="IPR005671">
    <property type="entry name" value="LeuA_bact_synth"/>
</dbReference>
<dbReference type="Pfam" id="PF08502">
    <property type="entry name" value="LeuA_dimer"/>
    <property type="match status" value="1"/>
</dbReference>
<keyword evidence="15" id="KW-1185">Reference proteome</keyword>
<dbReference type="CDD" id="cd07940">
    <property type="entry name" value="DRE_TIM_IPMS"/>
    <property type="match status" value="1"/>
</dbReference>
<dbReference type="SUPFAM" id="SSF110921">
    <property type="entry name" value="2-isopropylmalate synthase LeuA, allosteric (dimerisation) domain"/>
    <property type="match status" value="1"/>
</dbReference>
<keyword evidence="7 11" id="KW-0808">Transferase</keyword>
<keyword evidence="9 11" id="KW-0464">Manganese</keyword>
<evidence type="ECO:0000256" key="7">
    <source>
        <dbReference type="ARBA" id="ARBA00022679"/>
    </source>
</evidence>
<evidence type="ECO:0000313" key="15">
    <source>
        <dbReference type="Proteomes" id="UP000647587"/>
    </source>
</evidence>
<dbReference type="Gene3D" id="3.20.20.70">
    <property type="entry name" value="Aldolase class I"/>
    <property type="match status" value="1"/>
</dbReference>
<evidence type="ECO:0000256" key="8">
    <source>
        <dbReference type="ARBA" id="ARBA00022723"/>
    </source>
</evidence>
<dbReference type="InterPro" id="IPR013785">
    <property type="entry name" value="Aldolase_TIM"/>
</dbReference>
<dbReference type="HAMAP" id="MF_01025">
    <property type="entry name" value="LeuA_type1"/>
    <property type="match status" value="1"/>
</dbReference>
<dbReference type="InterPro" id="IPR050073">
    <property type="entry name" value="2-IPM_HCS-like"/>
</dbReference>
<reference evidence="15" key="1">
    <citation type="journal article" date="2019" name="Int. J. Syst. Evol. Microbiol.">
        <title>The Global Catalogue of Microorganisms (GCM) 10K type strain sequencing project: providing services to taxonomists for standard genome sequencing and annotation.</title>
        <authorList>
            <consortium name="The Broad Institute Genomics Platform"/>
            <consortium name="The Broad Institute Genome Sequencing Center for Infectious Disease"/>
            <person name="Wu L."/>
            <person name="Ma J."/>
        </authorList>
    </citation>
    <scope>NUCLEOTIDE SEQUENCE [LARGE SCALE GENOMIC DNA]</scope>
    <source>
        <strain evidence="15">JCM 30331</strain>
    </source>
</reference>
<evidence type="ECO:0000256" key="9">
    <source>
        <dbReference type="ARBA" id="ARBA00023211"/>
    </source>
</evidence>
<comment type="pathway">
    <text evidence="1 11">Amino-acid biosynthesis; L-leucine biosynthesis; L-leucine from 3-methyl-2-oxobutanoate: step 1/4.</text>
</comment>
<dbReference type="NCBIfam" id="NF002086">
    <property type="entry name" value="PRK00915.1-3"/>
    <property type="match status" value="1"/>
</dbReference>
<dbReference type="PROSITE" id="PS00816">
    <property type="entry name" value="AIPM_HOMOCIT_SYNTH_2"/>
    <property type="match status" value="1"/>
</dbReference>
<feature type="region of interest" description="Disordered" evidence="12">
    <location>
        <begin position="1"/>
        <end position="21"/>
    </location>
</feature>
<dbReference type="PROSITE" id="PS50991">
    <property type="entry name" value="PYR_CT"/>
    <property type="match status" value="1"/>
</dbReference>
<dbReference type="InterPro" id="IPR013709">
    <property type="entry name" value="2-isopropylmalate_synth_dimer"/>
</dbReference>
<comment type="similarity">
    <text evidence="2 11">Belongs to the alpha-IPM synthase/homocitrate synthase family. LeuA type 1 subfamily.</text>
</comment>
<keyword evidence="8 11" id="KW-0479">Metal-binding</keyword>
<dbReference type="PANTHER" id="PTHR10277">
    <property type="entry name" value="HOMOCITRATE SYNTHASE-RELATED"/>
    <property type="match status" value="1"/>
</dbReference>
<feature type="binding site" evidence="11">
    <location>
        <position position="34"/>
    </location>
    <ligand>
        <name>Mn(2+)</name>
        <dbReference type="ChEBI" id="CHEBI:29035"/>
    </ligand>
</feature>
<comment type="caution">
    <text evidence="14">The sequence shown here is derived from an EMBL/GenBank/DDBJ whole genome shotgun (WGS) entry which is preliminary data.</text>
</comment>
<dbReference type="InterPro" id="IPR036230">
    <property type="entry name" value="LeuA_allosteric_dom_sf"/>
</dbReference>
<evidence type="ECO:0000256" key="11">
    <source>
        <dbReference type="HAMAP-Rule" id="MF_01025"/>
    </source>
</evidence>
<comment type="catalytic activity">
    <reaction evidence="11">
        <text>3-methyl-2-oxobutanoate + acetyl-CoA + H2O = (2S)-2-isopropylmalate + CoA + H(+)</text>
        <dbReference type="Rhea" id="RHEA:21524"/>
        <dbReference type="ChEBI" id="CHEBI:1178"/>
        <dbReference type="ChEBI" id="CHEBI:11851"/>
        <dbReference type="ChEBI" id="CHEBI:15377"/>
        <dbReference type="ChEBI" id="CHEBI:15378"/>
        <dbReference type="ChEBI" id="CHEBI:57287"/>
        <dbReference type="ChEBI" id="CHEBI:57288"/>
        <dbReference type="EC" id="2.3.3.13"/>
    </reaction>
</comment>
<sequence length="530" mass="57165">MPPSFTLLHPDKERPAMTQPEPSRIRIFDTTLRDGEQSPGVALDHSQKLEIAHQLARLGVDVIEAGFPIASPGDLEGVSRIAREVRGPIITGLARANRADIEAAARAVELAEKPRIHTFIATSPIHMAKKLNLEPDAVIERAIEAVQLARSFVDDVEFSAEDATRSDWAFLARIFRAAVDAGATTINVPDTVGYTTPREMRELFAFLKGELPAHVILSAHCHDDLGLAVANSIAAVEGGARQIECTINGIGERAGNASLEELVMAFHTRRDAYPFESGVRTRELYRASRMVSRLSGMPVQPNKAIVGDNAFAHESGIHQDGVIKARETYEIMNAELVGREAAVLVMGKHSGRAAFRKALTDLGYEVDEDRVKSLFARFKDLADRKGQIHADDLRALVESRSDVPQTFVLEGFQITSGMNMTPVAFVRLATPDGPVDATAHGDGPVEAAFQAISKITGLNPTLESYRIQAVTSGGDALGEVAIGARYGETSLHSTGVATDIVEASARAWIRVMNQIVAGMGKARTVTATSI</sequence>
<dbReference type="Pfam" id="PF22617">
    <property type="entry name" value="HCS_D2"/>
    <property type="match status" value="1"/>
</dbReference>
<feature type="domain" description="Pyruvate carboxyltransferase" evidence="13">
    <location>
        <begin position="25"/>
        <end position="285"/>
    </location>
</feature>
<keyword evidence="5 11" id="KW-0432">Leucine biosynthesis</keyword>
<comment type="subunit">
    <text evidence="11">Homodimer.</text>
</comment>
<dbReference type="NCBIfam" id="TIGR00973">
    <property type="entry name" value="leuA_bact"/>
    <property type="match status" value="1"/>
</dbReference>
<dbReference type="Gene3D" id="3.30.160.270">
    <property type="match status" value="1"/>
</dbReference>
<gene>
    <name evidence="11 14" type="primary">leuA</name>
    <name evidence="14" type="ORF">GCM10008955_15910</name>
</gene>
<accession>A0ABQ2ESX5</accession>
<evidence type="ECO:0000313" key="14">
    <source>
        <dbReference type="EMBL" id="GGK23199.1"/>
    </source>
</evidence>
<dbReference type="EC" id="2.3.3.13" evidence="3 11"/>
<evidence type="ECO:0000256" key="12">
    <source>
        <dbReference type="SAM" id="MobiDB-lite"/>
    </source>
</evidence>
<evidence type="ECO:0000259" key="13">
    <source>
        <dbReference type="PROSITE" id="PS50991"/>
    </source>
</evidence>
<keyword evidence="6 11" id="KW-0028">Amino-acid biosynthesis</keyword>
<name>A0ABQ2ESX5_9DEIO</name>
<dbReference type="SMART" id="SM00917">
    <property type="entry name" value="LeuA_dimer"/>
    <property type="match status" value="1"/>
</dbReference>
<dbReference type="Proteomes" id="UP000647587">
    <property type="component" value="Unassembled WGS sequence"/>
</dbReference>
<feature type="binding site" evidence="11">
    <location>
        <position position="220"/>
    </location>
    <ligand>
        <name>Mn(2+)</name>
        <dbReference type="ChEBI" id="CHEBI:29035"/>
    </ligand>
</feature>
<feature type="binding site" evidence="11">
    <location>
        <position position="222"/>
    </location>
    <ligand>
        <name>Mn(2+)</name>
        <dbReference type="ChEBI" id="CHEBI:29035"/>
    </ligand>
</feature>
<dbReference type="InterPro" id="IPR054691">
    <property type="entry name" value="LeuA/HCS_post-cat"/>
</dbReference>
<dbReference type="InterPro" id="IPR002034">
    <property type="entry name" value="AIPM/Hcit_synth_CS"/>
</dbReference>
<evidence type="ECO:0000256" key="5">
    <source>
        <dbReference type="ARBA" id="ARBA00022430"/>
    </source>
</evidence>
<proteinExistence type="inferred from homology"/>
<dbReference type="Gene3D" id="1.10.238.260">
    <property type="match status" value="1"/>
</dbReference>
<feature type="region of interest" description="Regulatory domain" evidence="11">
    <location>
        <begin position="408"/>
        <end position="530"/>
    </location>
</feature>
<dbReference type="Pfam" id="PF00682">
    <property type="entry name" value="HMGL-like"/>
    <property type="match status" value="1"/>
</dbReference>
<protein>
    <recommendedName>
        <fullName evidence="4 11">2-isopropylmalate synthase</fullName>
        <ecNumber evidence="3 11">2.3.3.13</ecNumber>
    </recommendedName>
    <alternativeName>
        <fullName evidence="11">Alpha-IPM synthase</fullName>
    </alternativeName>
    <alternativeName>
        <fullName evidence="11">Alpha-isopropylmalate synthase</fullName>
    </alternativeName>
</protein>
<keyword evidence="11" id="KW-0963">Cytoplasm</keyword>
<dbReference type="InterPro" id="IPR000891">
    <property type="entry name" value="PYR_CT"/>
</dbReference>
<comment type="function">
    <text evidence="11">Catalyzes the condensation of the acetyl group of acetyl-CoA with 3-methyl-2-oxobutanoate (2-ketoisovalerate) to form 3-carboxy-3-hydroxy-4-methylpentanoate (2-isopropylmalate).</text>
</comment>
<evidence type="ECO:0000256" key="3">
    <source>
        <dbReference type="ARBA" id="ARBA00012973"/>
    </source>
</evidence>
<dbReference type="PANTHER" id="PTHR10277:SF9">
    <property type="entry name" value="2-ISOPROPYLMALATE SYNTHASE 1, CHLOROPLASTIC-RELATED"/>
    <property type="match status" value="1"/>
</dbReference>
<evidence type="ECO:0000256" key="1">
    <source>
        <dbReference type="ARBA" id="ARBA00004689"/>
    </source>
</evidence>
<keyword evidence="10 11" id="KW-0100">Branched-chain amino acid biosynthesis</keyword>
<comment type="cofactor">
    <cofactor evidence="11">
        <name>Mn(2+)</name>
        <dbReference type="ChEBI" id="CHEBI:29035"/>
    </cofactor>
</comment>
<dbReference type="PROSITE" id="PS00815">
    <property type="entry name" value="AIPM_HOMOCIT_SYNTH_1"/>
    <property type="match status" value="1"/>
</dbReference>
<evidence type="ECO:0000256" key="10">
    <source>
        <dbReference type="ARBA" id="ARBA00023304"/>
    </source>
</evidence>